<evidence type="ECO:0000256" key="8">
    <source>
        <dbReference type="ARBA" id="ARBA00023136"/>
    </source>
</evidence>
<feature type="transmembrane region" description="Helical" evidence="9">
    <location>
        <begin position="30"/>
        <end position="49"/>
    </location>
</feature>
<organism evidence="11 12">
    <name type="scientific">Paeniroseomonas aquatica</name>
    <dbReference type="NCBI Taxonomy" id="373043"/>
    <lineage>
        <taxon>Bacteria</taxon>
        <taxon>Pseudomonadati</taxon>
        <taxon>Pseudomonadota</taxon>
        <taxon>Alphaproteobacteria</taxon>
        <taxon>Acetobacterales</taxon>
        <taxon>Acetobacteraceae</taxon>
        <taxon>Paeniroseomonas</taxon>
    </lineage>
</organism>
<feature type="transmembrane region" description="Helical" evidence="9">
    <location>
        <begin position="370"/>
        <end position="391"/>
    </location>
</feature>
<evidence type="ECO:0000256" key="2">
    <source>
        <dbReference type="ARBA" id="ARBA00010072"/>
    </source>
</evidence>
<feature type="transmembrane region" description="Helical" evidence="9">
    <location>
        <begin position="269"/>
        <end position="288"/>
    </location>
</feature>
<comment type="subcellular location">
    <subcellularLocation>
        <location evidence="1">Cell inner membrane</location>
        <topology evidence="1">Multi-pass membrane protein</topology>
    </subcellularLocation>
    <subcellularLocation>
        <location evidence="9">Cell membrane</location>
        <topology evidence="9">Multi-pass membrane protein</topology>
    </subcellularLocation>
</comment>
<dbReference type="SUPFAM" id="SSF161098">
    <property type="entry name" value="MetI-like"/>
    <property type="match status" value="2"/>
</dbReference>
<evidence type="ECO:0000313" key="12">
    <source>
        <dbReference type="Proteomes" id="UP001529369"/>
    </source>
</evidence>
<dbReference type="Pfam" id="PF00528">
    <property type="entry name" value="BPD_transp_1"/>
    <property type="match status" value="1"/>
</dbReference>
<gene>
    <name evidence="11" type="ORF">QWZ14_17645</name>
</gene>
<sequence>MSQTTIDPRSLRAPPRRPIRLSWSDERVRAIVWQILVVGLIGAVIWWLWSNTVHNLEVRRIATGFGFLTREAGLPIAENLIPYSPTDTYFRALLIGLLNTLKVAVVGIILATIFGTLIGIARLSKNWLLSKIAGVYIEVIRDLPLLLQLLFWYAILQALPGPRQAMNPVAGVFLSNRGLKLPWIEWQDAHSYALLAFVLGLAYTLLYRRDAIRKRILDGKPRPVWPIAIGCILVLPLVVWYAAGAPFVVDWPALRGFNFRGGLNMSPEYFALLLGLTMYTAGFIAEIVRSGIQAVPHGQWEAAQALGLRPASVLKLVVMPQALRVIIPPMTSQYLNITKNSSLAVAIGYQDIVSIANTTLNQTGQAIEGIAIIMLVYLSISLSISLFMNWYNARIALVER</sequence>
<reference evidence="12" key="1">
    <citation type="journal article" date="2019" name="Int. J. Syst. Evol. Microbiol.">
        <title>The Global Catalogue of Microorganisms (GCM) 10K type strain sequencing project: providing services to taxonomists for standard genome sequencing and annotation.</title>
        <authorList>
            <consortium name="The Broad Institute Genomics Platform"/>
            <consortium name="The Broad Institute Genome Sequencing Center for Infectious Disease"/>
            <person name="Wu L."/>
            <person name="Ma J."/>
        </authorList>
    </citation>
    <scope>NUCLEOTIDE SEQUENCE [LARGE SCALE GENOMIC DNA]</scope>
    <source>
        <strain evidence="12">CECT 7131</strain>
    </source>
</reference>
<evidence type="ECO:0000256" key="6">
    <source>
        <dbReference type="ARBA" id="ARBA00022970"/>
    </source>
</evidence>
<dbReference type="PROSITE" id="PS50928">
    <property type="entry name" value="ABC_TM1"/>
    <property type="match status" value="1"/>
</dbReference>
<dbReference type="InterPro" id="IPR000515">
    <property type="entry name" value="MetI-like"/>
</dbReference>
<evidence type="ECO:0000313" key="11">
    <source>
        <dbReference type="EMBL" id="MDN3566196.1"/>
    </source>
</evidence>
<evidence type="ECO:0000256" key="1">
    <source>
        <dbReference type="ARBA" id="ARBA00004429"/>
    </source>
</evidence>
<feature type="transmembrane region" description="Helical" evidence="9">
    <location>
        <begin position="189"/>
        <end position="206"/>
    </location>
</feature>
<feature type="domain" description="ABC transmembrane type-1" evidence="10">
    <location>
        <begin position="97"/>
        <end position="388"/>
    </location>
</feature>
<evidence type="ECO:0000256" key="7">
    <source>
        <dbReference type="ARBA" id="ARBA00022989"/>
    </source>
</evidence>
<dbReference type="InterPro" id="IPR043429">
    <property type="entry name" value="ArtM/GltK/GlnP/TcyL/YhdX-like"/>
</dbReference>
<dbReference type="Gene3D" id="1.10.3720.10">
    <property type="entry name" value="MetI-like"/>
    <property type="match status" value="2"/>
</dbReference>
<dbReference type="RefSeq" id="WP_290318098.1">
    <property type="nucleotide sequence ID" value="NZ_JAUFPN010000167.1"/>
</dbReference>
<evidence type="ECO:0000256" key="9">
    <source>
        <dbReference type="RuleBase" id="RU363032"/>
    </source>
</evidence>
<protein>
    <submittedName>
        <fullName evidence="11">Amino acid ABC transporter permease</fullName>
    </submittedName>
</protein>
<feature type="transmembrane region" description="Helical" evidence="9">
    <location>
        <begin position="103"/>
        <end position="123"/>
    </location>
</feature>
<evidence type="ECO:0000259" key="10">
    <source>
        <dbReference type="PROSITE" id="PS50928"/>
    </source>
</evidence>
<dbReference type="CDD" id="cd06261">
    <property type="entry name" value="TM_PBP2"/>
    <property type="match status" value="1"/>
</dbReference>
<comment type="similarity">
    <text evidence="2">Belongs to the binding-protein-dependent transport system permease family. HisMQ subfamily.</text>
</comment>
<feature type="transmembrane region" description="Helical" evidence="9">
    <location>
        <begin position="135"/>
        <end position="155"/>
    </location>
</feature>
<dbReference type="EMBL" id="JAUFPN010000167">
    <property type="protein sequence ID" value="MDN3566196.1"/>
    <property type="molecule type" value="Genomic_DNA"/>
</dbReference>
<keyword evidence="12" id="KW-1185">Reference proteome</keyword>
<feature type="transmembrane region" description="Helical" evidence="9">
    <location>
        <begin position="227"/>
        <end position="249"/>
    </location>
</feature>
<evidence type="ECO:0000256" key="4">
    <source>
        <dbReference type="ARBA" id="ARBA00022475"/>
    </source>
</evidence>
<keyword evidence="3 9" id="KW-0813">Transport</keyword>
<keyword evidence="6" id="KW-0029">Amino-acid transport</keyword>
<keyword evidence="7 9" id="KW-1133">Transmembrane helix</keyword>
<dbReference type="NCBIfam" id="TIGR01726">
    <property type="entry name" value="HEQRo_perm_3TM"/>
    <property type="match status" value="1"/>
</dbReference>
<evidence type="ECO:0000256" key="5">
    <source>
        <dbReference type="ARBA" id="ARBA00022692"/>
    </source>
</evidence>
<dbReference type="PANTHER" id="PTHR30614">
    <property type="entry name" value="MEMBRANE COMPONENT OF AMINO ACID ABC TRANSPORTER"/>
    <property type="match status" value="1"/>
</dbReference>
<name>A0ABT8A8Y7_9PROT</name>
<keyword evidence="8 9" id="KW-0472">Membrane</keyword>
<keyword evidence="4" id="KW-1003">Cell membrane</keyword>
<dbReference type="Proteomes" id="UP001529369">
    <property type="component" value="Unassembled WGS sequence"/>
</dbReference>
<evidence type="ECO:0000256" key="3">
    <source>
        <dbReference type="ARBA" id="ARBA00022448"/>
    </source>
</evidence>
<proteinExistence type="inferred from homology"/>
<keyword evidence="5 9" id="KW-0812">Transmembrane</keyword>
<accession>A0ABT8A8Y7</accession>
<comment type="caution">
    <text evidence="11">The sequence shown here is derived from an EMBL/GenBank/DDBJ whole genome shotgun (WGS) entry which is preliminary data.</text>
</comment>
<dbReference type="InterPro" id="IPR010065">
    <property type="entry name" value="AA_ABC_transptr_permease_3TM"/>
</dbReference>
<dbReference type="PANTHER" id="PTHR30614:SF37">
    <property type="entry name" value="AMINO-ACID ABC TRANSPORTER PERMEASE PROTEIN YHDX-RELATED"/>
    <property type="match status" value="1"/>
</dbReference>
<dbReference type="InterPro" id="IPR035906">
    <property type="entry name" value="MetI-like_sf"/>
</dbReference>